<dbReference type="GO" id="GO:0004422">
    <property type="term" value="F:hypoxanthine phosphoribosyltransferase activity"/>
    <property type="evidence" value="ECO:0007669"/>
    <property type="project" value="TreeGrafter"/>
</dbReference>
<organism evidence="2">
    <name type="scientific">marine sediment metagenome</name>
    <dbReference type="NCBI Taxonomy" id="412755"/>
    <lineage>
        <taxon>unclassified sequences</taxon>
        <taxon>metagenomes</taxon>
        <taxon>ecological metagenomes</taxon>
    </lineage>
</organism>
<dbReference type="InterPro" id="IPR029057">
    <property type="entry name" value="PRTase-like"/>
</dbReference>
<gene>
    <name evidence="2" type="ORF">S06H3_31617</name>
</gene>
<dbReference type="Pfam" id="PF00156">
    <property type="entry name" value="Pribosyltran"/>
    <property type="match status" value="1"/>
</dbReference>
<dbReference type="PANTHER" id="PTHR43340">
    <property type="entry name" value="HYPOXANTHINE-GUANINE PHOSPHORIBOSYLTRANSFERASE"/>
    <property type="match status" value="1"/>
</dbReference>
<feature type="non-terminal residue" evidence="2">
    <location>
        <position position="1"/>
    </location>
</feature>
<dbReference type="EMBL" id="BARV01018734">
    <property type="protein sequence ID" value="GAI23018.1"/>
    <property type="molecule type" value="Genomic_DNA"/>
</dbReference>
<dbReference type="GO" id="GO:0032264">
    <property type="term" value="P:IMP salvage"/>
    <property type="evidence" value="ECO:0007669"/>
    <property type="project" value="TreeGrafter"/>
</dbReference>
<comment type="caution">
    <text evidence="2">The sequence shown here is derived from an EMBL/GenBank/DDBJ whole genome shotgun (WGS) entry which is preliminary data.</text>
</comment>
<dbReference type="SUPFAM" id="SSF53271">
    <property type="entry name" value="PRTase-like"/>
    <property type="match status" value="1"/>
</dbReference>
<evidence type="ECO:0000313" key="2">
    <source>
        <dbReference type="EMBL" id="GAI23018.1"/>
    </source>
</evidence>
<dbReference type="InterPro" id="IPR000836">
    <property type="entry name" value="PRTase_dom"/>
</dbReference>
<evidence type="ECO:0000259" key="1">
    <source>
        <dbReference type="Pfam" id="PF00156"/>
    </source>
</evidence>
<dbReference type="Gene3D" id="3.40.50.2020">
    <property type="match status" value="1"/>
</dbReference>
<dbReference type="InterPro" id="IPR050408">
    <property type="entry name" value="HGPRT"/>
</dbReference>
<feature type="domain" description="Phosphoribosyltransferase" evidence="1">
    <location>
        <begin position="5"/>
        <end position="78"/>
    </location>
</feature>
<dbReference type="CDD" id="cd06223">
    <property type="entry name" value="PRTases_typeI"/>
    <property type="match status" value="1"/>
</dbReference>
<sequence length="93" mass="10524">SIPQTLAIKGRDILVIEDIVDTGITISFLLDYLRKKKPASLRLCALTDKPSRRKVPVSIDYPGFAVPDKFIVGYGLDFDEKFRHLPDICFVED</sequence>
<reference evidence="2" key="1">
    <citation type="journal article" date="2014" name="Front. Microbiol.">
        <title>High frequency of phylogenetically diverse reductive dehalogenase-homologous genes in deep subseafloor sedimentary metagenomes.</title>
        <authorList>
            <person name="Kawai M."/>
            <person name="Futagami T."/>
            <person name="Toyoda A."/>
            <person name="Takaki Y."/>
            <person name="Nishi S."/>
            <person name="Hori S."/>
            <person name="Arai W."/>
            <person name="Tsubouchi T."/>
            <person name="Morono Y."/>
            <person name="Uchiyama I."/>
            <person name="Ito T."/>
            <person name="Fujiyama A."/>
            <person name="Inagaki F."/>
            <person name="Takami H."/>
        </authorList>
    </citation>
    <scope>NUCLEOTIDE SEQUENCE</scope>
    <source>
        <strain evidence="2">Expedition CK06-06</strain>
    </source>
</reference>
<dbReference type="PANTHER" id="PTHR43340:SF1">
    <property type="entry name" value="HYPOXANTHINE PHOSPHORIBOSYLTRANSFERASE"/>
    <property type="match status" value="1"/>
</dbReference>
<proteinExistence type="predicted"/>
<dbReference type="GO" id="GO:0006178">
    <property type="term" value="P:guanine salvage"/>
    <property type="evidence" value="ECO:0007669"/>
    <property type="project" value="TreeGrafter"/>
</dbReference>
<accession>X1LVE2</accession>
<dbReference type="GO" id="GO:0005829">
    <property type="term" value="C:cytosol"/>
    <property type="evidence" value="ECO:0007669"/>
    <property type="project" value="TreeGrafter"/>
</dbReference>
<dbReference type="GO" id="GO:0032263">
    <property type="term" value="P:GMP salvage"/>
    <property type="evidence" value="ECO:0007669"/>
    <property type="project" value="TreeGrafter"/>
</dbReference>
<protein>
    <recommendedName>
        <fullName evidence="1">Phosphoribosyltransferase domain-containing protein</fullName>
    </recommendedName>
</protein>
<dbReference type="GO" id="GO:0000287">
    <property type="term" value="F:magnesium ion binding"/>
    <property type="evidence" value="ECO:0007669"/>
    <property type="project" value="TreeGrafter"/>
</dbReference>
<name>X1LVE2_9ZZZZ</name>
<dbReference type="AlphaFoldDB" id="X1LVE2"/>
<dbReference type="GO" id="GO:0046100">
    <property type="term" value="P:hypoxanthine metabolic process"/>
    <property type="evidence" value="ECO:0007669"/>
    <property type="project" value="TreeGrafter"/>
</dbReference>